<dbReference type="GO" id="GO:0000271">
    <property type="term" value="P:polysaccharide biosynthetic process"/>
    <property type="evidence" value="ECO:0007669"/>
    <property type="project" value="TreeGrafter"/>
</dbReference>
<reference evidence="2 3" key="1">
    <citation type="submission" date="2017-04" db="EMBL/GenBank/DDBJ databases">
        <title>Draft genome sequence of Zooshikella ganghwensis VG4 isolated from Red Sea sediments.</title>
        <authorList>
            <person name="Rehman Z."/>
            <person name="Alam I."/>
            <person name="Kamau A."/>
            <person name="Bajic V."/>
            <person name="Leiknes T."/>
        </authorList>
    </citation>
    <scope>NUCLEOTIDE SEQUENCE [LARGE SCALE GENOMIC DNA]</scope>
    <source>
        <strain evidence="2 3">VG4</strain>
    </source>
</reference>
<name>A0A4V1IMU9_9GAMM</name>
<dbReference type="InterPro" id="IPR015421">
    <property type="entry name" value="PyrdxlP-dep_Trfase_major"/>
</dbReference>
<dbReference type="AlphaFoldDB" id="A0A4V1IMU9"/>
<gene>
    <name evidence="2" type="ORF">B9G39_28150</name>
</gene>
<dbReference type="GO" id="GO:0008483">
    <property type="term" value="F:transaminase activity"/>
    <property type="evidence" value="ECO:0007669"/>
    <property type="project" value="TreeGrafter"/>
</dbReference>
<dbReference type="PANTHER" id="PTHR30244">
    <property type="entry name" value="TRANSAMINASE"/>
    <property type="match status" value="1"/>
</dbReference>
<dbReference type="InterPro" id="IPR000653">
    <property type="entry name" value="DegT/StrS_aminotransferase"/>
</dbReference>
<keyword evidence="1" id="KW-0663">Pyridoxal phosphate</keyword>
<dbReference type="PANTHER" id="PTHR30244:SF36">
    <property type="entry name" value="3-OXO-GLUCOSE-6-PHOSPHATE:GLUTAMATE AMINOTRANSFERASE"/>
    <property type="match status" value="1"/>
</dbReference>
<dbReference type="Pfam" id="PF01041">
    <property type="entry name" value="DegT_DnrJ_EryC1"/>
    <property type="match status" value="1"/>
</dbReference>
<protein>
    <recommendedName>
        <fullName evidence="4">Aminotransferase class I/II-fold pyridoxal phosphate-dependent enzyme</fullName>
    </recommendedName>
</protein>
<evidence type="ECO:0008006" key="4">
    <source>
        <dbReference type="Google" id="ProtNLM"/>
    </source>
</evidence>
<evidence type="ECO:0000256" key="1">
    <source>
        <dbReference type="ARBA" id="ARBA00022898"/>
    </source>
</evidence>
<evidence type="ECO:0000313" key="3">
    <source>
        <dbReference type="Proteomes" id="UP000257039"/>
    </source>
</evidence>
<keyword evidence="3" id="KW-1185">Reference proteome</keyword>
<proteinExistence type="predicted"/>
<dbReference type="SUPFAM" id="SSF53383">
    <property type="entry name" value="PLP-dependent transferases"/>
    <property type="match status" value="1"/>
</dbReference>
<dbReference type="Gene3D" id="3.40.640.10">
    <property type="entry name" value="Type I PLP-dependent aspartate aminotransferase-like (Major domain)"/>
    <property type="match status" value="1"/>
</dbReference>
<sequence>MINIIQINKIAENLVNDVDHNYSIFPKSKNELIKLINTESSYKDSSTINFLPLNRLNSEKEKEDCLNIISEVIQTGSFTSGPYLNRIEKKLKAEYNAKHCIATSSGTDALTIALKSIDISYGDQVIVPPNSFAASENAIFLWELILYTST</sequence>
<comment type="caution">
    <text evidence="2">The sequence shown here is derived from an EMBL/GenBank/DDBJ whole genome shotgun (WGS) entry which is preliminary data.</text>
</comment>
<dbReference type="EMBL" id="NDXW01000008">
    <property type="protein sequence ID" value="RDH41491.1"/>
    <property type="molecule type" value="Genomic_DNA"/>
</dbReference>
<evidence type="ECO:0000313" key="2">
    <source>
        <dbReference type="EMBL" id="RDH41491.1"/>
    </source>
</evidence>
<accession>A0A4V1IMU9</accession>
<dbReference type="Proteomes" id="UP000257039">
    <property type="component" value="Unassembled WGS sequence"/>
</dbReference>
<dbReference type="GO" id="GO:0030170">
    <property type="term" value="F:pyridoxal phosphate binding"/>
    <property type="evidence" value="ECO:0007669"/>
    <property type="project" value="TreeGrafter"/>
</dbReference>
<organism evidence="2 3">
    <name type="scientific">Zooshikella ganghwensis</name>
    <dbReference type="NCBI Taxonomy" id="202772"/>
    <lineage>
        <taxon>Bacteria</taxon>
        <taxon>Pseudomonadati</taxon>
        <taxon>Pseudomonadota</taxon>
        <taxon>Gammaproteobacteria</taxon>
        <taxon>Oceanospirillales</taxon>
        <taxon>Zooshikellaceae</taxon>
        <taxon>Zooshikella</taxon>
    </lineage>
</organism>
<dbReference type="InterPro" id="IPR015424">
    <property type="entry name" value="PyrdxlP-dep_Trfase"/>
</dbReference>